<proteinExistence type="predicted"/>
<organism evidence="1 2">
    <name type="scientific">Clostridium botulinum B2 450</name>
    <dbReference type="NCBI Taxonomy" id="1379739"/>
    <lineage>
        <taxon>Bacteria</taxon>
        <taxon>Bacillati</taxon>
        <taxon>Bacillota</taxon>
        <taxon>Clostridia</taxon>
        <taxon>Eubacteriales</taxon>
        <taxon>Clostridiaceae</taxon>
        <taxon>Clostridium</taxon>
    </lineage>
</organism>
<dbReference type="AlphaFoldDB" id="A0A0D1AP03"/>
<dbReference type="Proteomes" id="UP000032250">
    <property type="component" value="Unassembled WGS sequence"/>
</dbReference>
<dbReference type="OrthoDB" id="1922248at2"/>
<name>A0A0D1AP03_CLOBO</name>
<evidence type="ECO:0000313" key="2">
    <source>
        <dbReference type="Proteomes" id="UP000032250"/>
    </source>
</evidence>
<reference evidence="1 2" key="1">
    <citation type="submission" date="2014-06" db="EMBL/GenBank/DDBJ databases">
        <title>Genome characterization of distinct group I Clostridium botulinum lineages.</title>
        <authorList>
            <person name="Giordani F."/>
            <person name="Anselmo A."/>
            <person name="Fillo S."/>
            <person name="Palozzi A.M."/>
            <person name="Fortunato A."/>
            <person name="Gentile B."/>
            <person name="Ciammaruconi A."/>
            <person name="Anniballi F."/>
            <person name="De Medici D."/>
            <person name="Lista F."/>
        </authorList>
    </citation>
    <scope>NUCLEOTIDE SEQUENCE [LARGE SCALE GENOMIC DNA]</scope>
    <source>
        <strain evidence="1 2">B2 450</strain>
    </source>
</reference>
<gene>
    <name evidence="1" type="ORF">N495_15455</name>
</gene>
<sequence>MLRKLLKERGINLTKEEFAIVAEITTDDIKFNRISFKKRTSLDYVLDIAIRSASIFKRCA</sequence>
<comment type="caution">
    <text evidence="1">The sequence shown here is derived from an EMBL/GenBank/DDBJ whole genome shotgun (WGS) entry which is preliminary data.</text>
</comment>
<evidence type="ECO:0000313" key="1">
    <source>
        <dbReference type="EMBL" id="KIS24904.1"/>
    </source>
</evidence>
<protein>
    <submittedName>
        <fullName evidence="1">Uncharacterized protein</fullName>
    </submittedName>
</protein>
<dbReference type="HOGENOM" id="CLU_193586_0_0_9"/>
<accession>A0A0D1AP03</accession>
<dbReference type="EMBL" id="JXSU01000007">
    <property type="protein sequence ID" value="KIS24904.1"/>
    <property type="molecule type" value="Genomic_DNA"/>
</dbReference>
<dbReference type="RefSeq" id="WP_043032366.1">
    <property type="nucleotide sequence ID" value="NZ_JXSU01000007.1"/>
</dbReference>
<dbReference type="PATRIC" id="fig|1379739.3.peg.3486"/>